<evidence type="ECO:0000313" key="2">
    <source>
        <dbReference type="Proteomes" id="UP001151760"/>
    </source>
</evidence>
<protein>
    <submittedName>
        <fullName evidence="1">Ribonuclease H-like domain-containing protein</fullName>
    </submittedName>
</protein>
<reference evidence="1" key="2">
    <citation type="submission" date="2022-01" db="EMBL/GenBank/DDBJ databases">
        <authorList>
            <person name="Yamashiro T."/>
            <person name="Shiraishi A."/>
            <person name="Satake H."/>
            <person name="Nakayama K."/>
        </authorList>
    </citation>
    <scope>NUCLEOTIDE SEQUENCE</scope>
</reference>
<reference evidence="1" key="1">
    <citation type="journal article" date="2022" name="Int. J. Mol. Sci.">
        <title>Draft Genome of Tanacetum Coccineum: Genomic Comparison of Closely Related Tanacetum-Family Plants.</title>
        <authorList>
            <person name="Yamashiro T."/>
            <person name="Shiraishi A."/>
            <person name="Nakayama K."/>
            <person name="Satake H."/>
        </authorList>
    </citation>
    <scope>NUCLEOTIDE SEQUENCE</scope>
</reference>
<sequence>MALGIVAMLDDIECFNGENKTWILLPRGSDTAYLLLYVDDIILTASSTAFLQSIIATLHAEFSMTDLGPLNYFLGISSDVEILRGCFYSHRIGHGFKRFSAAYGDPVSDLTFITRLAGAPSVCGFSRRLLIYLESVVQQTWGRGLLSRGSSKEAKSVTFLAPRAELAEYRGGVANVVLKLGLYADVLHQVLSPWMCLFDDVSSPACCEFVPLPLKLRGDVSRRVCMAQRPDLYLYLVLMIRLDM</sequence>
<accession>A0ABQ5E9K8</accession>
<gene>
    <name evidence="1" type="ORF">Tco_0956213</name>
</gene>
<name>A0ABQ5E9K8_9ASTR</name>
<organism evidence="1 2">
    <name type="scientific">Tanacetum coccineum</name>
    <dbReference type="NCBI Taxonomy" id="301880"/>
    <lineage>
        <taxon>Eukaryota</taxon>
        <taxon>Viridiplantae</taxon>
        <taxon>Streptophyta</taxon>
        <taxon>Embryophyta</taxon>
        <taxon>Tracheophyta</taxon>
        <taxon>Spermatophyta</taxon>
        <taxon>Magnoliopsida</taxon>
        <taxon>eudicotyledons</taxon>
        <taxon>Gunneridae</taxon>
        <taxon>Pentapetalae</taxon>
        <taxon>asterids</taxon>
        <taxon>campanulids</taxon>
        <taxon>Asterales</taxon>
        <taxon>Asteraceae</taxon>
        <taxon>Asteroideae</taxon>
        <taxon>Anthemideae</taxon>
        <taxon>Anthemidinae</taxon>
        <taxon>Tanacetum</taxon>
    </lineage>
</organism>
<evidence type="ECO:0000313" key="1">
    <source>
        <dbReference type="EMBL" id="GJT47498.1"/>
    </source>
</evidence>
<dbReference type="EMBL" id="BQNB010016072">
    <property type="protein sequence ID" value="GJT47498.1"/>
    <property type="molecule type" value="Genomic_DNA"/>
</dbReference>
<proteinExistence type="predicted"/>
<keyword evidence="2" id="KW-1185">Reference proteome</keyword>
<dbReference type="Proteomes" id="UP001151760">
    <property type="component" value="Unassembled WGS sequence"/>
</dbReference>
<comment type="caution">
    <text evidence="1">The sequence shown here is derived from an EMBL/GenBank/DDBJ whole genome shotgun (WGS) entry which is preliminary data.</text>
</comment>